<dbReference type="RefSeq" id="YP_009280054.1">
    <property type="nucleotide sequence ID" value="NC_031020.1"/>
</dbReference>
<name>A0A192YAX9_9CAUD</name>
<dbReference type="KEGG" id="vg:29059348"/>
<proteinExistence type="predicted"/>
<organism evidence="1 2">
    <name type="scientific">Morganella phage vB_MmoM_MP1</name>
    <dbReference type="NCBI Taxonomy" id="1852628"/>
    <lineage>
        <taxon>Viruses</taxon>
        <taxon>Duplodnaviria</taxon>
        <taxon>Heunggongvirae</taxon>
        <taxon>Uroviricota</taxon>
        <taxon>Caudoviricetes</taxon>
        <taxon>Pantevenvirales</taxon>
        <taxon>Straboviridae</taxon>
        <taxon>Gualtarvirus</taxon>
        <taxon>Gualtarvirus mp1</taxon>
    </lineage>
</organism>
<evidence type="ECO:0000313" key="1">
    <source>
        <dbReference type="EMBL" id="ANM46633.1"/>
    </source>
</evidence>
<reference evidence="1 2" key="1">
    <citation type="submission" date="2016-04" db="EMBL/GenBank/DDBJ databases">
        <title>Comparative genomics of Morganella phages MP1 and MP2 define new clades among the T4 and T7-like Viruses.</title>
        <authorList>
            <person name="Pinto G."/>
            <person name="Oliveira A."/>
            <person name="Malgorzata L."/>
            <person name="Kropinski A."/>
            <person name="Azeredo J."/>
        </authorList>
    </citation>
    <scope>NUCLEOTIDE SEQUENCE [LARGE SCALE GENOMIC DNA]</scope>
</reference>
<gene>
    <name evidence="1" type="ORF">MP1_gp0196</name>
</gene>
<dbReference type="GeneID" id="29059348"/>
<keyword evidence="2" id="KW-1185">Reference proteome</keyword>
<sequence length="70" mass="8245">MFEQICNEIRGQYIIIADLEGLEYKDVIKMMSNMARIDPTIIDKLESGLIQHNPEYKDHARQALKYVLEF</sequence>
<dbReference type="EMBL" id="KX078569">
    <property type="protein sequence ID" value="ANM46633.1"/>
    <property type="molecule type" value="Genomic_DNA"/>
</dbReference>
<protein>
    <submittedName>
        <fullName evidence="1">Uncharacterized protein</fullName>
    </submittedName>
</protein>
<evidence type="ECO:0000313" key="2">
    <source>
        <dbReference type="Proteomes" id="UP000203816"/>
    </source>
</evidence>
<dbReference type="Proteomes" id="UP000203816">
    <property type="component" value="Segment"/>
</dbReference>
<accession>A0A192YAX9</accession>